<dbReference type="InterPro" id="IPR025327">
    <property type="entry name" value="DUF4233"/>
</dbReference>
<keyword evidence="3" id="KW-1185">Reference proteome</keyword>
<keyword evidence="1" id="KW-0812">Transmembrane</keyword>
<dbReference type="Pfam" id="PF14017">
    <property type="entry name" value="DUF4233"/>
    <property type="match status" value="1"/>
</dbReference>
<proteinExistence type="predicted"/>
<protein>
    <recommendedName>
        <fullName evidence="4">DUF4233 domain-containing protein</fullName>
    </recommendedName>
</protein>
<sequence length="114" mass="12213">MLFFQSIVLGLSTPVMISVEGVDRTPALVMGLGLTVLCLLTAGSLRRPQAYWVGHGIQVASIGLGFLVPIMFFVGGMFAALWIAAFRLGARIDEDKARWAREAAEQGDETDTAG</sequence>
<reference evidence="2" key="1">
    <citation type="submission" date="2010-08" db="EMBL/GenBank/DDBJ databases">
        <authorList>
            <person name="Muzny D."/>
            <person name="Qin X."/>
            <person name="Buhay C."/>
            <person name="Dugan-Rocha S."/>
            <person name="Ding Y."/>
            <person name="Chen G."/>
            <person name="Hawes A."/>
            <person name="Holder M."/>
            <person name="Jhangiani S."/>
            <person name="Johnson A."/>
            <person name="Khan Z."/>
            <person name="Li Z."/>
            <person name="Liu W."/>
            <person name="Liu X."/>
            <person name="Perez L."/>
            <person name="Shen H."/>
            <person name="Wang Q."/>
            <person name="Watt J."/>
            <person name="Xi L."/>
            <person name="Xin Y."/>
            <person name="Zhou J."/>
            <person name="Deng J."/>
            <person name="Jiang H."/>
            <person name="Liu Y."/>
            <person name="Qu J."/>
            <person name="Song X.-Z."/>
            <person name="Zhang L."/>
            <person name="Villasana D."/>
            <person name="Johnson A."/>
            <person name="Liu J."/>
            <person name="Liyanage D."/>
            <person name="Lorensuhewa L."/>
            <person name="Robinson T."/>
            <person name="Song A."/>
            <person name="Song B.-B."/>
            <person name="Dinh H."/>
            <person name="Thornton R."/>
            <person name="Coyle M."/>
            <person name="Francisco L."/>
            <person name="Jackson L."/>
            <person name="Javaid M."/>
            <person name="Korchina V."/>
            <person name="Kovar C."/>
            <person name="Mata R."/>
            <person name="Mathew T."/>
            <person name="Ngo R."/>
            <person name="Nguyen L."/>
            <person name="Nguyen N."/>
            <person name="Okwuonu G."/>
            <person name="Ongeri F."/>
            <person name="Pham C."/>
            <person name="Simmons D."/>
            <person name="Wilczek-Boney K."/>
            <person name="Hale W."/>
            <person name="Jakkamsetti A."/>
            <person name="Pham P."/>
            <person name="Ruth R."/>
            <person name="San Lucas F."/>
            <person name="Warren J."/>
            <person name="Zhang J."/>
            <person name="Zhao Z."/>
            <person name="Zhou C."/>
            <person name="Zhu D."/>
            <person name="Lee S."/>
            <person name="Bess C."/>
            <person name="Blankenburg K."/>
            <person name="Forbes L."/>
            <person name="Fu Q."/>
            <person name="Gubbala S."/>
            <person name="Hirani K."/>
            <person name="Jayaseelan J.C."/>
            <person name="Lara F."/>
            <person name="Munidasa M."/>
            <person name="Palculict T."/>
            <person name="Patil S."/>
            <person name="Pu L.-L."/>
            <person name="Saada N."/>
            <person name="Tang L."/>
            <person name="Weissenberger G."/>
            <person name="Zhu Y."/>
            <person name="Hemphill L."/>
            <person name="Shang Y."/>
            <person name="Youmans B."/>
            <person name="Ayvaz T."/>
            <person name="Ross M."/>
            <person name="Santibanez J."/>
            <person name="Aqrawi P."/>
            <person name="Gross S."/>
            <person name="Joshi V."/>
            <person name="Fowler G."/>
            <person name="Nazareth L."/>
            <person name="Reid J."/>
            <person name="Worley K."/>
            <person name="Petrosino J."/>
            <person name="Highlander S."/>
            <person name="Gibbs R."/>
        </authorList>
    </citation>
    <scope>NUCLEOTIDE SEQUENCE [LARGE SCALE GENOMIC DNA]</scope>
    <source>
        <strain evidence="2">DSM 15272</strain>
    </source>
</reference>
<evidence type="ECO:0000313" key="3">
    <source>
        <dbReference type="Proteomes" id="UP000003111"/>
    </source>
</evidence>
<feature type="transmembrane region" description="Helical" evidence="1">
    <location>
        <begin position="27"/>
        <end position="45"/>
    </location>
</feature>
<organism evidence="2 3">
    <name type="scientific">Aeromicrobium marinum DSM 15272</name>
    <dbReference type="NCBI Taxonomy" id="585531"/>
    <lineage>
        <taxon>Bacteria</taxon>
        <taxon>Bacillati</taxon>
        <taxon>Actinomycetota</taxon>
        <taxon>Actinomycetes</taxon>
        <taxon>Propionibacteriales</taxon>
        <taxon>Nocardioidaceae</taxon>
        <taxon>Aeromicrobium</taxon>
    </lineage>
</organism>
<gene>
    <name evidence="2" type="ORF">HMPREF0063_11294</name>
</gene>
<dbReference type="STRING" id="585531.HMPREF0063_11294"/>
<evidence type="ECO:0000256" key="1">
    <source>
        <dbReference type="SAM" id="Phobius"/>
    </source>
</evidence>
<feature type="transmembrane region" description="Helical" evidence="1">
    <location>
        <begin position="57"/>
        <end position="85"/>
    </location>
</feature>
<comment type="caution">
    <text evidence="2">The sequence shown here is derived from an EMBL/GenBank/DDBJ whole genome shotgun (WGS) entry which is preliminary data.</text>
</comment>
<dbReference type="AlphaFoldDB" id="E2SB85"/>
<dbReference type="Proteomes" id="UP000003111">
    <property type="component" value="Unassembled WGS sequence"/>
</dbReference>
<accession>E2SB85</accession>
<evidence type="ECO:0000313" key="2">
    <source>
        <dbReference type="EMBL" id="EFQ83631.1"/>
    </source>
</evidence>
<keyword evidence="1" id="KW-0472">Membrane</keyword>
<dbReference type="eggNOG" id="ENOG50330XE">
    <property type="taxonomic scope" value="Bacteria"/>
</dbReference>
<name>E2SB85_9ACTN</name>
<dbReference type="HOGENOM" id="CLU_129305_1_1_11"/>
<evidence type="ECO:0008006" key="4">
    <source>
        <dbReference type="Google" id="ProtNLM"/>
    </source>
</evidence>
<keyword evidence="1" id="KW-1133">Transmembrane helix</keyword>
<dbReference type="EMBL" id="ACLF03000004">
    <property type="protein sequence ID" value="EFQ83631.1"/>
    <property type="molecule type" value="Genomic_DNA"/>
</dbReference>